<dbReference type="EMBL" id="CAADFV010000010">
    <property type="protein sequence ID" value="VFK52852.1"/>
    <property type="molecule type" value="Genomic_DNA"/>
</dbReference>
<reference evidence="2" key="1">
    <citation type="submission" date="2019-02" db="EMBL/GenBank/DDBJ databases">
        <authorList>
            <person name="Gruber-Vodicka R. H."/>
            <person name="Seah K. B. B."/>
        </authorList>
    </citation>
    <scope>NUCLEOTIDE SEQUENCE</scope>
    <source>
        <strain evidence="1">BECK_BY1</strain>
        <strain evidence="3">BECK_BY2</strain>
        <strain evidence="2">BECK_BY3</strain>
    </source>
</reference>
<organism evidence="2">
    <name type="scientific">Candidatus Kentrum sp. TUN</name>
    <dbReference type="NCBI Taxonomy" id="2126343"/>
    <lineage>
        <taxon>Bacteria</taxon>
        <taxon>Pseudomonadati</taxon>
        <taxon>Pseudomonadota</taxon>
        <taxon>Gammaproteobacteria</taxon>
        <taxon>Candidatus Kentrum</taxon>
    </lineage>
</organism>
<dbReference type="AlphaFoldDB" id="A0A450ZFG5"/>
<dbReference type="EMBL" id="CAADFY010000009">
    <property type="protein sequence ID" value="VFK52533.1"/>
    <property type="molecule type" value="Genomic_DNA"/>
</dbReference>
<accession>A0A450ZFG5</accession>
<gene>
    <name evidence="1" type="ORF">BECKTUN1418D_GA0071000_100528</name>
    <name evidence="3" type="ORF">BECKTUN1418E_GA0071001_101028</name>
    <name evidence="2" type="ORF">BECKTUN1418F_GA0071002_100928</name>
</gene>
<proteinExistence type="predicted"/>
<name>A0A450ZFG5_9GAMM</name>
<dbReference type="EMBL" id="CAADFX010000005">
    <property type="protein sequence ID" value="VFK51110.1"/>
    <property type="molecule type" value="Genomic_DNA"/>
</dbReference>
<sequence>MGLNAGRNRPRTCQRFAPRLKGGVALSHEFCPVKKTPLSALARSANMFNIDFLGQHAPSDRKSIPYHGNSGRYIMFDIPLFYGNDNIPNTL</sequence>
<evidence type="ECO:0000313" key="1">
    <source>
        <dbReference type="EMBL" id="VFK51110.1"/>
    </source>
</evidence>
<evidence type="ECO:0000313" key="2">
    <source>
        <dbReference type="EMBL" id="VFK52533.1"/>
    </source>
</evidence>
<evidence type="ECO:0000313" key="3">
    <source>
        <dbReference type="EMBL" id="VFK52852.1"/>
    </source>
</evidence>
<protein>
    <submittedName>
        <fullName evidence="2">Uncharacterized protein</fullName>
    </submittedName>
</protein>